<dbReference type="SUPFAM" id="SSF55608">
    <property type="entry name" value="Homing endonucleases"/>
    <property type="match status" value="1"/>
</dbReference>
<evidence type="ECO:0000256" key="4">
    <source>
        <dbReference type="HAMAP-Rule" id="MF_01420"/>
    </source>
</evidence>
<accession>A0A7V3VTJ6</accession>
<dbReference type="Gene3D" id="3.10.28.10">
    <property type="entry name" value="Homing endonucleases"/>
    <property type="match status" value="1"/>
</dbReference>
<dbReference type="InterPro" id="IPR003802">
    <property type="entry name" value="Sporulation_regulator_WhiA"/>
</dbReference>
<keyword evidence="3 4" id="KW-0131">Cell cycle</keyword>
<comment type="function">
    <text evidence="4">Involved in cell division and chromosome segregation.</text>
</comment>
<comment type="caution">
    <text evidence="8">The sequence shown here is derived from an EMBL/GenBank/DDBJ whole genome shotgun (WGS) entry which is preliminary data.</text>
</comment>
<feature type="domain" description="WhiA LAGLIDADG-like" evidence="7">
    <location>
        <begin position="123"/>
        <end position="207"/>
    </location>
</feature>
<dbReference type="NCBIfam" id="TIGR00647">
    <property type="entry name" value="DNA_bind_WhiA"/>
    <property type="match status" value="1"/>
</dbReference>
<reference evidence="8" key="1">
    <citation type="journal article" date="2020" name="mSystems">
        <title>Genome- and Community-Level Interaction Insights into Carbon Utilization and Element Cycling Functions of Hydrothermarchaeota in Hydrothermal Sediment.</title>
        <authorList>
            <person name="Zhou Z."/>
            <person name="Liu Y."/>
            <person name="Xu W."/>
            <person name="Pan J."/>
            <person name="Luo Z.H."/>
            <person name="Li M."/>
        </authorList>
    </citation>
    <scope>NUCLEOTIDE SEQUENCE [LARGE SCALE GENOMIC DNA]</scope>
    <source>
        <strain evidence="8">SpSt-966</strain>
    </source>
</reference>
<organism evidence="8">
    <name type="scientific">Mesoaciditoga lauensis</name>
    <dbReference type="NCBI Taxonomy" id="1495039"/>
    <lineage>
        <taxon>Bacteria</taxon>
        <taxon>Thermotogati</taxon>
        <taxon>Thermotogota</taxon>
        <taxon>Thermotogae</taxon>
        <taxon>Mesoaciditogales</taxon>
        <taxon>Mesoaciditogaceae</taxon>
        <taxon>Mesoaciditoga</taxon>
    </lineage>
</organism>
<dbReference type="EMBL" id="DTPE01000223">
    <property type="protein sequence ID" value="HGE75601.1"/>
    <property type="molecule type" value="Genomic_DNA"/>
</dbReference>
<gene>
    <name evidence="4 8" type="primary">whiA</name>
    <name evidence="8" type="ORF">ENX73_05700</name>
</gene>
<protein>
    <recommendedName>
        <fullName evidence="4">Probable cell division protein WhiA</fullName>
    </recommendedName>
</protein>
<evidence type="ECO:0000259" key="5">
    <source>
        <dbReference type="Pfam" id="PF02650"/>
    </source>
</evidence>
<feature type="domain" description="Sporulation transcription regulator WhiA N-terminal" evidence="6">
    <location>
        <begin position="22"/>
        <end position="105"/>
    </location>
</feature>
<keyword evidence="1 4" id="KW-0132">Cell division</keyword>
<dbReference type="PANTHER" id="PTHR37307">
    <property type="entry name" value="CELL DIVISION PROTEIN WHIA-RELATED"/>
    <property type="match status" value="1"/>
</dbReference>
<dbReference type="InterPro" id="IPR018478">
    <property type="entry name" value="Sporu_reg_WhiA_N_dom"/>
</dbReference>
<sequence>MIKMPFTSDVKNELYHLPINENSSRAEIAGLLKFKGSIEIGKNIYLELTLKDSGAARRTKQLLKVLNVKDISVMYHDEGKLKVGRLFTIRIMTDKIENFLDEIGLDLTGKIKSDFFSDPTLSSAFFRGAFIASGSIANPAKYHHLEFYNQRSEPLEWMKKKLEETFGIVGFIVDIRYGYRLYVKNGEMINEFLNLSGATNSAKLFSSLMASKRIHSDVTRSMNFIEANSKRSGNASWKQIAAIIKVDKKIGLDSFPKEIQDAAALRLSNPELSLREIGNMLEPPVSKSIVHRRLMKILDEADKQI</sequence>
<evidence type="ECO:0000256" key="1">
    <source>
        <dbReference type="ARBA" id="ARBA00022618"/>
    </source>
</evidence>
<dbReference type="InterPro" id="IPR027434">
    <property type="entry name" value="Homing_endonucl"/>
</dbReference>
<dbReference type="InterPro" id="IPR039518">
    <property type="entry name" value="WhiA_LAGLIDADG_dom"/>
</dbReference>
<evidence type="ECO:0000256" key="3">
    <source>
        <dbReference type="ARBA" id="ARBA00023306"/>
    </source>
</evidence>
<dbReference type="AlphaFoldDB" id="A0A7V3VTJ6"/>
<comment type="similarity">
    <text evidence="4">Belongs to the WhiA family.</text>
</comment>
<dbReference type="InterPro" id="IPR023054">
    <property type="entry name" value="Sporulation_regulator_WhiA_C"/>
</dbReference>
<dbReference type="PANTHER" id="PTHR37307:SF1">
    <property type="entry name" value="CELL DIVISION PROTEIN WHIA-RELATED"/>
    <property type="match status" value="1"/>
</dbReference>
<dbReference type="GO" id="GO:0003677">
    <property type="term" value="F:DNA binding"/>
    <property type="evidence" value="ECO:0007669"/>
    <property type="project" value="UniProtKB-UniRule"/>
</dbReference>
<evidence type="ECO:0000256" key="2">
    <source>
        <dbReference type="ARBA" id="ARBA00023125"/>
    </source>
</evidence>
<evidence type="ECO:0000313" key="8">
    <source>
        <dbReference type="EMBL" id="HGE75601.1"/>
    </source>
</evidence>
<name>A0A7V3VTJ6_9BACT</name>
<keyword evidence="2 4" id="KW-0238">DNA-binding</keyword>
<proteinExistence type="inferred from homology"/>
<evidence type="ECO:0000259" key="6">
    <source>
        <dbReference type="Pfam" id="PF10298"/>
    </source>
</evidence>
<evidence type="ECO:0000259" key="7">
    <source>
        <dbReference type="Pfam" id="PF14527"/>
    </source>
</evidence>
<dbReference type="GO" id="GO:0043937">
    <property type="term" value="P:regulation of sporulation"/>
    <property type="evidence" value="ECO:0007669"/>
    <property type="project" value="InterPro"/>
</dbReference>
<feature type="domain" description="Sporulation regulator WhiA C-terminal" evidence="5">
    <location>
        <begin position="218"/>
        <end position="298"/>
    </location>
</feature>
<dbReference type="GO" id="GO:0051301">
    <property type="term" value="P:cell division"/>
    <property type="evidence" value="ECO:0007669"/>
    <property type="project" value="UniProtKB-UniRule"/>
</dbReference>
<dbReference type="Pfam" id="PF14527">
    <property type="entry name" value="LAGLIDADG_WhiA"/>
    <property type="match status" value="1"/>
</dbReference>
<dbReference type="Pfam" id="PF10298">
    <property type="entry name" value="WhiA_N"/>
    <property type="match status" value="1"/>
</dbReference>
<dbReference type="Pfam" id="PF02650">
    <property type="entry name" value="HTH_WhiA"/>
    <property type="match status" value="1"/>
</dbReference>
<dbReference type="HAMAP" id="MF_01420">
    <property type="entry name" value="HTH_type_WhiA"/>
    <property type="match status" value="1"/>
</dbReference>